<proteinExistence type="predicted"/>
<name>A0A6A6A2K7_9PLEO</name>
<dbReference type="GeneID" id="54402382"/>
<dbReference type="Proteomes" id="UP000799771">
    <property type="component" value="Unassembled WGS sequence"/>
</dbReference>
<accession>A0A6A6A2K7</accession>
<dbReference type="AlphaFoldDB" id="A0A6A6A2K7"/>
<dbReference type="EMBL" id="ML977517">
    <property type="protein sequence ID" value="KAF2124968.1"/>
    <property type="molecule type" value="Genomic_DNA"/>
</dbReference>
<keyword evidence="2" id="KW-1185">Reference proteome</keyword>
<evidence type="ECO:0000313" key="2">
    <source>
        <dbReference type="Proteomes" id="UP000799771"/>
    </source>
</evidence>
<organism evidence="1 2">
    <name type="scientific">Dothidotthia symphoricarpi CBS 119687</name>
    <dbReference type="NCBI Taxonomy" id="1392245"/>
    <lineage>
        <taxon>Eukaryota</taxon>
        <taxon>Fungi</taxon>
        <taxon>Dikarya</taxon>
        <taxon>Ascomycota</taxon>
        <taxon>Pezizomycotina</taxon>
        <taxon>Dothideomycetes</taxon>
        <taxon>Pleosporomycetidae</taxon>
        <taxon>Pleosporales</taxon>
        <taxon>Dothidotthiaceae</taxon>
        <taxon>Dothidotthia</taxon>
    </lineage>
</organism>
<protein>
    <submittedName>
        <fullName evidence="1">Uncharacterized protein</fullName>
    </submittedName>
</protein>
<reference evidence="1" key="1">
    <citation type="journal article" date="2020" name="Stud. Mycol.">
        <title>101 Dothideomycetes genomes: a test case for predicting lifestyles and emergence of pathogens.</title>
        <authorList>
            <person name="Haridas S."/>
            <person name="Albert R."/>
            <person name="Binder M."/>
            <person name="Bloem J."/>
            <person name="Labutti K."/>
            <person name="Salamov A."/>
            <person name="Andreopoulos B."/>
            <person name="Baker S."/>
            <person name="Barry K."/>
            <person name="Bills G."/>
            <person name="Bluhm B."/>
            <person name="Cannon C."/>
            <person name="Castanera R."/>
            <person name="Culley D."/>
            <person name="Daum C."/>
            <person name="Ezra D."/>
            <person name="Gonzalez J."/>
            <person name="Henrissat B."/>
            <person name="Kuo A."/>
            <person name="Liang C."/>
            <person name="Lipzen A."/>
            <person name="Lutzoni F."/>
            <person name="Magnuson J."/>
            <person name="Mondo S."/>
            <person name="Nolan M."/>
            <person name="Ohm R."/>
            <person name="Pangilinan J."/>
            <person name="Park H.-J."/>
            <person name="Ramirez L."/>
            <person name="Alfaro M."/>
            <person name="Sun H."/>
            <person name="Tritt A."/>
            <person name="Yoshinaga Y."/>
            <person name="Zwiers L.-H."/>
            <person name="Turgeon B."/>
            <person name="Goodwin S."/>
            <person name="Spatafora J."/>
            <person name="Crous P."/>
            <person name="Grigoriev I."/>
        </authorList>
    </citation>
    <scope>NUCLEOTIDE SEQUENCE</scope>
    <source>
        <strain evidence="1">CBS 119687</strain>
    </source>
</reference>
<sequence length="95" mass="10716">MKVIDFIIAPSLPHPYVGWLVTVTHFIYTIHTYTHAFKHPHIHMQPAPNAHWSPWSITPPALSFLSFVMVCRLPPPSPSSVLGGKPNIVQWNRGV</sequence>
<gene>
    <name evidence="1" type="ORF">P153DRAFT_117085</name>
</gene>
<dbReference type="RefSeq" id="XP_033519361.1">
    <property type="nucleotide sequence ID" value="XM_033661950.1"/>
</dbReference>
<evidence type="ECO:0000313" key="1">
    <source>
        <dbReference type="EMBL" id="KAF2124968.1"/>
    </source>
</evidence>